<evidence type="ECO:0000313" key="11">
    <source>
        <dbReference type="EMBL" id="RWA05039.1"/>
    </source>
</evidence>
<dbReference type="InterPro" id="IPR001227">
    <property type="entry name" value="Ac_transferase_dom_sf"/>
</dbReference>
<feature type="compositionally biased region" description="Pro residues" evidence="7">
    <location>
        <begin position="1389"/>
        <end position="1403"/>
    </location>
</feature>
<gene>
    <name evidence="11" type="ORF">EKO27_g10072</name>
</gene>
<dbReference type="InterPro" id="IPR011032">
    <property type="entry name" value="GroES-like_sf"/>
</dbReference>
<feature type="region of interest" description="Disordered" evidence="7">
    <location>
        <begin position="1387"/>
        <end position="1406"/>
    </location>
</feature>
<dbReference type="Pfam" id="PF00698">
    <property type="entry name" value="Acyl_transf_1"/>
    <property type="match status" value="1"/>
</dbReference>
<evidence type="ECO:0000256" key="4">
    <source>
        <dbReference type="ARBA" id="ARBA00023002"/>
    </source>
</evidence>
<dbReference type="Proteomes" id="UP000286045">
    <property type="component" value="Unassembled WGS sequence"/>
</dbReference>
<evidence type="ECO:0000259" key="10">
    <source>
        <dbReference type="PROSITE" id="PS52019"/>
    </source>
</evidence>
<protein>
    <submittedName>
        <fullName evidence="11">Uncharacterized protein</fullName>
    </submittedName>
</protein>
<comment type="caution">
    <text evidence="11">The sequence shown here is derived from an EMBL/GenBank/DDBJ whole genome shotgun (WGS) entry which is preliminary data.</text>
</comment>
<dbReference type="SUPFAM" id="SSF50129">
    <property type="entry name" value="GroES-like"/>
    <property type="match status" value="1"/>
</dbReference>
<dbReference type="CDD" id="cd00833">
    <property type="entry name" value="PKS"/>
    <property type="match status" value="1"/>
</dbReference>
<evidence type="ECO:0000256" key="1">
    <source>
        <dbReference type="ARBA" id="ARBA00022450"/>
    </source>
</evidence>
<dbReference type="Pfam" id="PF00550">
    <property type="entry name" value="PP-binding"/>
    <property type="match status" value="1"/>
</dbReference>
<evidence type="ECO:0000256" key="6">
    <source>
        <dbReference type="PROSITE-ProRule" id="PRU01363"/>
    </source>
</evidence>
<dbReference type="GO" id="GO:0044550">
    <property type="term" value="P:secondary metabolite biosynthetic process"/>
    <property type="evidence" value="ECO:0007669"/>
    <property type="project" value="TreeGrafter"/>
</dbReference>
<dbReference type="GO" id="GO:1901336">
    <property type="term" value="P:lactone biosynthetic process"/>
    <property type="evidence" value="ECO:0007669"/>
    <property type="project" value="UniProtKB-ARBA"/>
</dbReference>
<dbReference type="InterPro" id="IPR016039">
    <property type="entry name" value="Thiolase-like"/>
</dbReference>
<dbReference type="Pfam" id="PF14765">
    <property type="entry name" value="PS-DH"/>
    <property type="match status" value="1"/>
</dbReference>
<dbReference type="InterPro" id="IPR020843">
    <property type="entry name" value="ER"/>
</dbReference>
<proteinExistence type="predicted"/>
<reference evidence="11 12" key="1">
    <citation type="submission" date="2018-12" db="EMBL/GenBank/DDBJ databases">
        <title>Draft genome sequence of Xylaria grammica IHI A82.</title>
        <authorList>
            <person name="Buettner E."/>
            <person name="Kellner H."/>
        </authorList>
    </citation>
    <scope>NUCLEOTIDE SEQUENCE [LARGE SCALE GENOMIC DNA]</scope>
    <source>
        <strain evidence="11 12">IHI A82</strain>
    </source>
</reference>
<dbReference type="GO" id="GO:0031177">
    <property type="term" value="F:phosphopantetheine binding"/>
    <property type="evidence" value="ECO:0007669"/>
    <property type="project" value="InterPro"/>
</dbReference>
<dbReference type="InterPro" id="IPR032821">
    <property type="entry name" value="PKS_assoc"/>
</dbReference>
<dbReference type="Pfam" id="PF13602">
    <property type="entry name" value="ADH_zinc_N_2"/>
    <property type="match status" value="1"/>
</dbReference>
<dbReference type="Pfam" id="PF00109">
    <property type="entry name" value="ketoacyl-synt"/>
    <property type="match status" value="1"/>
</dbReference>
<dbReference type="SUPFAM" id="SSF51735">
    <property type="entry name" value="NAD(P)-binding Rossmann-fold domains"/>
    <property type="match status" value="2"/>
</dbReference>
<dbReference type="InterPro" id="IPR042104">
    <property type="entry name" value="PKS_dehydratase_sf"/>
</dbReference>
<dbReference type="Pfam" id="PF08659">
    <property type="entry name" value="KR"/>
    <property type="match status" value="1"/>
</dbReference>
<dbReference type="InterPro" id="IPR016035">
    <property type="entry name" value="Acyl_Trfase/lysoPLipase"/>
</dbReference>
<dbReference type="SUPFAM" id="SSF52151">
    <property type="entry name" value="FabD/lysophospholipase-like"/>
    <property type="match status" value="1"/>
</dbReference>
<feature type="domain" description="Ketosynthase family 3 (KS3)" evidence="9">
    <location>
        <begin position="14"/>
        <end position="441"/>
    </location>
</feature>
<dbReference type="GO" id="GO:0006633">
    <property type="term" value="P:fatty acid biosynthetic process"/>
    <property type="evidence" value="ECO:0007669"/>
    <property type="project" value="TreeGrafter"/>
</dbReference>
<feature type="domain" description="Carrier" evidence="8">
    <location>
        <begin position="2254"/>
        <end position="2334"/>
    </location>
</feature>
<dbReference type="Gene3D" id="3.40.366.10">
    <property type="entry name" value="Malonyl-Coenzyme A Acyl Carrier Protein, domain 2"/>
    <property type="match status" value="1"/>
</dbReference>
<keyword evidence="12" id="KW-1185">Reference proteome</keyword>
<sequence>MMASRARPPSRYHQAPIAVVGMACRLPGSCNDLKTFWDFLENGGVAPCIPPKTRFSHETHDDGSKKRHTMASPGGMFIDADPRDLDASFFRLPKSEAIAMDPQQRQLLEVVYEGLENSGVTMEELSGQNIACFVGSYACDYGDLESRDPEDRPHFTTVGTGRAMLSNRISHFLNIKGPSMTIDTACSGSLIGIDLANRYLQTGEIDGAIVAGCNIYLSPEHVMDGLSTSGTASLSGKCHTFDAKADGYIKAEAVNMVMLKRLDDALQDGNPIRGIILGTATGSDGWTPGIASPNSVAQAATIRQAYANANIDDLSATSYIECHGTGTKAGDRIELDGVASVFSSVKSEDNPLAIGSVKSNIGHSEPAAGISGLLKVLLSIEKGIIPGNPTFETPNPDIDFQSLRVRASKAAIGWSVPPEKRRAGVNSFGFGGSNAHIVVESDKGLSPHISSYSSTLFPEEKTYERPYILAFSANDEVSLTGAVNALDRHLAFPGVNVDIRDLAYTLSEKRTRHFHKGFTIAWDASVASGEMIQGKTMQRPRIGLVFTGQGAQWPQMGRDLVSAFPVAKQQILHLEKVLKTLPDGPPWSLLEELILPRKAEHFRNPELSQTLVAALQLAILAVLEDCNVEYQATIGHSSGEIVAATAAGLLTPEDAIKIAYYRGKSVTRFLPEAPLGMMAVGLGREQVLGYLERKSTQIACVNSPESITLSGILTELLQLEEEIKRDGHFVRLLQIDTAYHSQHMTDAAIEYRNLMEANCGCLDATAYKAKMYSSVSTEVLEDLGGASYWEINMISTVQFDGALREMLQEPLDILLEIGPSNALSGPINQIKKSLGSTVEYISTWKRDGQPLLALCGVAGKLFIRGAQIDLFRFNSDSSGYVPSVIVDLPNYQWNHSTKYWHESRASKDWRFRKFPHHDLLGSKVLGTLWQHPTWRKMLRIQDVPWLRDHRLGETIVFPAAGYVAMAMEAAFQMQKAVGRVPRSSEVDRLTYNFRNCRFLKALVLEDDGIDQEVLLTLTPKVGLEEGWLAFTISSSVDELLNIHSTGLVRADSDTRATHKKASDDDVKALLNAISPDLWYKAMKEVGYNFGPSFQRLLRVESVVGSRQSRSILSFENPSSSWRESSYPMHPTSIDACFQAVAGSIWAGDRTAVNARLVPKMIDKLVVHAQWPKVKTALAVATSNWTGLGRVENAESYTSDVSAFDRETNNLIYDMQGLQYRSLQADGLDAKPHVYNLSSWQPDISTLSQEQFDLVLGGSADGDRKLDVLLDLIAFKDPEVTVLEVIPLGSGESIWVNDNDRSPLIDRAACSHVQLVVFSQADLAWARGKYHELPNVSTHLMENIIHSLGGKTFDVLLTRDITPSIIDDFLQSIDRPSFLIATMTTTFPRPSGPTAPNEPSPVSPHIPHKKPGCGLISRVEEAGFSQVLHCADASLEILFAAAGKGTEEAEAAARANEIDVLRFSDEFCTEIDNLTSAVSEHGWKSYCHHILTSKVNAGQTVMVLDDLFATNLSNISQDGAQKCVSDPDRSLIHGFSRSIRNENPNAIIFTLDVESGSGCNTASAICKVLGLLSQKTDLRHVDTEFVERGGIFYVERIIPDKRINDFEMSSNKIDSRSLLLFDNRSCVRFTSSQVGSLDHLGYAEVYSNEVPIPDGCVEVDVKAVSLNFKDFAVVMGLVPGYECLLGLDGAGVIRAVGKKTGSYYVGQRVLANKKGSLANRVRCSVDGEVFPIPDEISFEEASTLNTVYSTALYALKDLSSAKKGQSVLIHSAAGGLGLAAVQISKYLGLEIYATVGNEEKRVFLIKEYGLKPERIFSSRTSSFAASAMAATGQRGLDIILNTLAGELLDASWQCIAEGGTFIELGKKDILDRSSISMDPFNRNASFRAADLSRESITPALKRRLLTEIYELRHKGHIKPVVSKTYGFDDIPTALKQLGTGKSIGKIVISRQDCDVLVPIRLIAPELRFDPDGSYLVVGGLKGICGSMAVYLARQGVSSLIILSRSGYYDEISLKISADIKSLGTELTLVVGDVTKIEDIDRVFESTRKPIRGILQGAMVLRDKVYSSMTHEEFHSTILPKTKGSWNLHHAALKRGVELEFFTLLSSICGVVGQKGQANYSAANSFLDAFAAYRRSLNMPACAIDLGVVEDVGYVNSREMLSRRLLAQGWPPINEQLLHRMLYLSILQQRTPPVNAISQAQLITGIPVPLPAESPAHRDVRFAMLRRARSEASRAADANTDFTIRNALKSPSTFSGSREELQAILIDLASQRFKLSLGLSEGLDPERPLASYGIDSLVAIEFRNWAKIDLGVEISTLDVVGARTLASLCGTIIKSGAADRRT</sequence>
<feature type="domain" description="PKS/mFAS DH" evidence="10">
    <location>
        <begin position="917"/>
        <end position="1228"/>
    </location>
</feature>
<dbReference type="SUPFAM" id="SSF55048">
    <property type="entry name" value="Probable ACP-binding domain of malonyl-CoA ACP transacylase"/>
    <property type="match status" value="1"/>
</dbReference>
<dbReference type="SMART" id="SM00825">
    <property type="entry name" value="PKS_KS"/>
    <property type="match status" value="1"/>
</dbReference>
<dbReference type="SUPFAM" id="SSF47336">
    <property type="entry name" value="ACP-like"/>
    <property type="match status" value="1"/>
</dbReference>
<evidence type="ECO:0000313" key="12">
    <source>
        <dbReference type="Proteomes" id="UP000286045"/>
    </source>
</evidence>
<dbReference type="InterPro" id="IPR036291">
    <property type="entry name" value="NAD(P)-bd_dom_sf"/>
</dbReference>
<dbReference type="Gene3D" id="3.40.47.10">
    <property type="match status" value="1"/>
</dbReference>
<dbReference type="PROSITE" id="PS01162">
    <property type="entry name" value="QOR_ZETA_CRYSTAL"/>
    <property type="match status" value="1"/>
</dbReference>
<feature type="region of interest" description="N-terminal hotdog fold" evidence="6">
    <location>
        <begin position="917"/>
        <end position="1055"/>
    </location>
</feature>
<dbReference type="EMBL" id="RYZI01000486">
    <property type="protein sequence ID" value="RWA05039.1"/>
    <property type="molecule type" value="Genomic_DNA"/>
</dbReference>
<dbReference type="InterPro" id="IPR013154">
    <property type="entry name" value="ADH-like_N"/>
</dbReference>
<dbReference type="InterPro" id="IPR057326">
    <property type="entry name" value="KR_dom"/>
</dbReference>
<dbReference type="InterPro" id="IPR049551">
    <property type="entry name" value="PKS_DH_C"/>
</dbReference>
<dbReference type="InterPro" id="IPR014043">
    <property type="entry name" value="Acyl_transferase_dom"/>
</dbReference>
<evidence type="ECO:0000259" key="8">
    <source>
        <dbReference type="PROSITE" id="PS50075"/>
    </source>
</evidence>
<dbReference type="GO" id="GO:0016491">
    <property type="term" value="F:oxidoreductase activity"/>
    <property type="evidence" value="ECO:0007669"/>
    <property type="project" value="UniProtKB-KW"/>
</dbReference>
<dbReference type="SMART" id="SM00826">
    <property type="entry name" value="PKS_DH"/>
    <property type="match status" value="1"/>
</dbReference>
<dbReference type="SMART" id="SM00823">
    <property type="entry name" value="PKS_PP"/>
    <property type="match status" value="1"/>
</dbReference>
<accession>A0A439CS74</accession>
<dbReference type="InterPro" id="IPR020841">
    <property type="entry name" value="PKS_Beta-ketoAc_synthase_dom"/>
</dbReference>
<dbReference type="Pfam" id="PF21089">
    <property type="entry name" value="PKS_DH_N"/>
    <property type="match status" value="1"/>
</dbReference>
<dbReference type="InterPro" id="IPR014030">
    <property type="entry name" value="Ketoacyl_synth_N"/>
</dbReference>
<dbReference type="Gene3D" id="3.10.129.110">
    <property type="entry name" value="Polyketide synthase dehydratase"/>
    <property type="match status" value="1"/>
</dbReference>
<dbReference type="SMART" id="SM00822">
    <property type="entry name" value="PKS_KR"/>
    <property type="match status" value="1"/>
</dbReference>
<dbReference type="FunFam" id="3.40.50.720:FF:000209">
    <property type="entry name" value="Polyketide synthase Pks12"/>
    <property type="match status" value="1"/>
</dbReference>
<organism evidence="11 12">
    <name type="scientific">Xylaria grammica</name>
    <dbReference type="NCBI Taxonomy" id="363999"/>
    <lineage>
        <taxon>Eukaryota</taxon>
        <taxon>Fungi</taxon>
        <taxon>Dikarya</taxon>
        <taxon>Ascomycota</taxon>
        <taxon>Pezizomycotina</taxon>
        <taxon>Sordariomycetes</taxon>
        <taxon>Xylariomycetidae</taxon>
        <taxon>Xylariales</taxon>
        <taxon>Xylariaceae</taxon>
        <taxon>Xylaria</taxon>
    </lineage>
</organism>
<dbReference type="CDD" id="cd05195">
    <property type="entry name" value="enoyl_red"/>
    <property type="match status" value="1"/>
</dbReference>
<dbReference type="InterPro" id="IPR016036">
    <property type="entry name" value="Malonyl_transacylase_ACP-bd"/>
</dbReference>
<evidence type="ECO:0000256" key="5">
    <source>
        <dbReference type="ARBA" id="ARBA00023268"/>
    </source>
</evidence>
<dbReference type="Gene3D" id="1.10.1200.10">
    <property type="entry name" value="ACP-like"/>
    <property type="match status" value="1"/>
</dbReference>
<dbReference type="InterPro" id="IPR014031">
    <property type="entry name" value="Ketoacyl_synth_C"/>
</dbReference>
<feature type="active site" description="Proton donor; for dehydratase activity" evidence="6">
    <location>
        <position position="1134"/>
    </location>
</feature>
<keyword evidence="1" id="KW-0596">Phosphopantetheine</keyword>
<dbReference type="Pfam" id="PF08240">
    <property type="entry name" value="ADH_N"/>
    <property type="match status" value="1"/>
</dbReference>
<dbReference type="InterPro" id="IPR049552">
    <property type="entry name" value="PKS_DH_N"/>
</dbReference>
<dbReference type="InterPro" id="IPR009081">
    <property type="entry name" value="PP-bd_ACP"/>
</dbReference>
<keyword evidence="3" id="KW-0808">Transferase</keyword>
<dbReference type="InterPro" id="IPR020807">
    <property type="entry name" value="PKS_DH"/>
</dbReference>
<dbReference type="PROSITE" id="PS52004">
    <property type="entry name" value="KS3_2"/>
    <property type="match status" value="1"/>
</dbReference>
<evidence type="ECO:0000256" key="2">
    <source>
        <dbReference type="ARBA" id="ARBA00022553"/>
    </source>
</evidence>
<keyword evidence="5" id="KW-0511">Multifunctional enzyme</keyword>
<dbReference type="Gene3D" id="3.90.180.10">
    <property type="entry name" value="Medium-chain alcohol dehydrogenases, catalytic domain"/>
    <property type="match status" value="1"/>
</dbReference>
<dbReference type="GO" id="GO:0004312">
    <property type="term" value="F:fatty acid synthase activity"/>
    <property type="evidence" value="ECO:0007669"/>
    <property type="project" value="TreeGrafter"/>
</dbReference>
<dbReference type="Gene3D" id="3.30.70.3290">
    <property type="match status" value="1"/>
</dbReference>
<feature type="active site" description="Proton acceptor; for dehydratase activity" evidence="6">
    <location>
        <position position="949"/>
    </location>
</feature>
<dbReference type="PANTHER" id="PTHR43775">
    <property type="entry name" value="FATTY ACID SYNTHASE"/>
    <property type="match status" value="1"/>
</dbReference>
<dbReference type="InterPro" id="IPR049900">
    <property type="entry name" value="PKS_mFAS_DH"/>
</dbReference>
<dbReference type="InterPro" id="IPR020806">
    <property type="entry name" value="PKS_PP-bd"/>
</dbReference>
<evidence type="ECO:0000256" key="7">
    <source>
        <dbReference type="SAM" id="MobiDB-lite"/>
    </source>
</evidence>
<dbReference type="PROSITE" id="PS52019">
    <property type="entry name" value="PKS_MFAS_DH"/>
    <property type="match status" value="1"/>
</dbReference>
<dbReference type="InterPro" id="IPR036736">
    <property type="entry name" value="ACP-like_sf"/>
</dbReference>
<evidence type="ECO:0000259" key="9">
    <source>
        <dbReference type="PROSITE" id="PS52004"/>
    </source>
</evidence>
<dbReference type="InterPro" id="IPR002364">
    <property type="entry name" value="Quin_OxRdtase/zeta-crystal_CS"/>
</dbReference>
<feature type="region of interest" description="C-terminal hotdog fold" evidence="6">
    <location>
        <begin position="1070"/>
        <end position="1228"/>
    </location>
</feature>
<dbReference type="PANTHER" id="PTHR43775:SF18">
    <property type="entry name" value="ENZYME, PUTATIVE (JCVI)-RELATED"/>
    <property type="match status" value="1"/>
</dbReference>
<dbReference type="PROSITE" id="PS51257">
    <property type="entry name" value="PROKAR_LIPOPROTEIN"/>
    <property type="match status" value="1"/>
</dbReference>
<dbReference type="SMART" id="SM00827">
    <property type="entry name" value="PKS_AT"/>
    <property type="match status" value="1"/>
</dbReference>
<dbReference type="SMART" id="SM00829">
    <property type="entry name" value="PKS_ER"/>
    <property type="match status" value="1"/>
</dbReference>
<dbReference type="GO" id="GO:0008270">
    <property type="term" value="F:zinc ion binding"/>
    <property type="evidence" value="ECO:0007669"/>
    <property type="project" value="InterPro"/>
</dbReference>
<dbReference type="PROSITE" id="PS50075">
    <property type="entry name" value="CARRIER"/>
    <property type="match status" value="1"/>
</dbReference>
<keyword evidence="2" id="KW-0597">Phosphoprotein</keyword>
<name>A0A439CS74_9PEZI</name>
<dbReference type="Pfam" id="PF02801">
    <property type="entry name" value="Ketoacyl-synt_C"/>
    <property type="match status" value="1"/>
</dbReference>
<dbReference type="STRING" id="363999.A0A439CS74"/>
<dbReference type="Pfam" id="PF16197">
    <property type="entry name" value="KAsynt_C_assoc"/>
    <property type="match status" value="1"/>
</dbReference>
<keyword evidence="4" id="KW-0560">Oxidoreductase</keyword>
<dbReference type="InterPro" id="IPR050091">
    <property type="entry name" value="PKS_NRPS_Biosynth_Enz"/>
</dbReference>
<dbReference type="InterPro" id="IPR013968">
    <property type="entry name" value="PKS_KR"/>
</dbReference>
<dbReference type="SUPFAM" id="SSF53901">
    <property type="entry name" value="Thiolase-like"/>
    <property type="match status" value="1"/>
</dbReference>
<dbReference type="Gene3D" id="3.40.50.720">
    <property type="entry name" value="NAD(P)-binding Rossmann-like Domain"/>
    <property type="match status" value="2"/>
</dbReference>
<evidence type="ECO:0000256" key="3">
    <source>
        <dbReference type="ARBA" id="ARBA00022679"/>
    </source>
</evidence>